<evidence type="ECO:0000259" key="3">
    <source>
        <dbReference type="PROSITE" id="PS50157"/>
    </source>
</evidence>
<sequence>MSKNPFVNCKSRKRRKIRVPTIKPKEKLFCPRTMVRYDKTPGDYPTKWVCKMCLKCVLSEAAVTNHLTTCSGQSNRAIPPKQTKKNEETHYICQYCDKKFSRRVTLKKHLEQHEKSSSSLDSELSDNEVEDAPLIPEHANDDSHKPEEDQ</sequence>
<feature type="domain" description="C2H2-type" evidence="3">
    <location>
        <begin position="91"/>
        <end position="118"/>
    </location>
</feature>
<dbReference type="PROSITE" id="PS00028">
    <property type="entry name" value="ZINC_FINGER_C2H2_1"/>
    <property type="match status" value="1"/>
</dbReference>
<keyword evidence="1" id="KW-0862">Zinc</keyword>
<accession>A0A8R2AC61</accession>
<feature type="compositionally biased region" description="Basic and acidic residues" evidence="2">
    <location>
        <begin position="138"/>
        <end position="150"/>
    </location>
</feature>
<protein>
    <recommendedName>
        <fullName evidence="3">C2H2-type domain-containing protein</fullName>
    </recommendedName>
</protein>
<dbReference type="Proteomes" id="UP000007819">
    <property type="component" value="Chromosome A3"/>
</dbReference>
<evidence type="ECO:0000313" key="4">
    <source>
        <dbReference type="EnsemblMetazoa" id="XP_001952185.1"/>
    </source>
</evidence>
<name>A0A8R2AC61_ACYPI</name>
<evidence type="ECO:0000313" key="5">
    <source>
        <dbReference type="Proteomes" id="UP000007819"/>
    </source>
</evidence>
<reference evidence="4" key="2">
    <citation type="submission" date="2022-06" db="UniProtKB">
        <authorList>
            <consortium name="EnsemblMetazoa"/>
        </authorList>
    </citation>
    <scope>IDENTIFICATION</scope>
</reference>
<keyword evidence="1" id="KW-0479">Metal-binding</keyword>
<dbReference type="KEGG" id="api:100165823"/>
<reference evidence="5" key="1">
    <citation type="submission" date="2010-06" db="EMBL/GenBank/DDBJ databases">
        <authorList>
            <person name="Jiang H."/>
            <person name="Abraham K."/>
            <person name="Ali S."/>
            <person name="Alsbrooks S.L."/>
            <person name="Anim B.N."/>
            <person name="Anosike U.S."/>
            <person name="Attaway T."/>
            <person name="Bandaranaike D.P."/>
            <person name="Battles P.K."/>
            <person name="Bell S.N."/>
            <person name="Bell A.V."/>
            <person name="Beltran B."/>
            <person name="Bickham C."/>
            <person name="Bustamante Y."/>
            <person name="Caleb T."/>
            <person name="Canada A."/>
            <person name="Cardenas V."/>
            <person name="Carter K."/>
            <person name="Chacko J."/>
            <person name="Chandrabose M.N."/>
            <person name="Chavez D."/>
            <person name="Chavez A."/>
            <person name="Chen L."/>
            <person name="Chu H.-S."/>
            <person name="Claassen K.J."/>
            <person name="Cockrell R."/>
            <person name="Collins M."/>
            <person name="Cooper J.A."/>
            <person name="Cree A."/>
            <person name="Curry S.M."/>
            <person name="Da Y."/>
            <person name="Dao M.D."/>
            <person name="Das B."/>
            <person name="Davila M.-L."/>
            <person name="Davy-Carroll L."/>
            <person name="Denson S."/>
            <person name="Dinh H."/>
            <person name="Ebong V.E."/>
            <person name="Edwards J.R."/>
            <person name="Egan A."/>
            <person name="El-Daye J."/>
            <person name="Escobedo L."/>
            <person name="Fernandez S."/>
            <person name="Fernando P.R."/>
            <person name="Flagg N."/>
            <person name="Forbes L.D."/>
            <person name="Fowler R.G."/>
            <person name="Fu Q."/>
            <person name="Gabisi R.A."/>
            <person name="Ganer J."/>
            <person name="Garbino Pronczuk A."/>
            <person name="Garcia R.M."/>
            <person name="Garner T."/>
            <person name="Garrett T.E."/>
            <person name="Gonzalez D.A."/>
            <person name="Hamid H."/>
            <person name="Hawkins E.S."/>
            <person name="Hirani K."/>
            <person name="Hogues M.E."/>
            <person name="Hollins B."/>
            <person name="Hsiao C.-H."/>
            <person name="Jabil R."/>
            <person name="James M.L."/>
            <person name="Jhangiani S.N."/>
            <person name="Johnson B."/>
            <person name="Johnson Q."/>
            <person name="Joshi V."/>
            <person name="Kalu J.B."/>
            <person name="Kam C."/>
            <person name="Kashfia A."/>
            <person name="Keebler J."/>
            <person name="Kisamo H."/>
            <person name="Kovar C.L."/>
            <person name="Lago L.A."/>
            <person name="Lai C.-Y."/>
            <person name="Laidlaw J."/>
            <person name="Lara F."/>
            <person name="Le T.-K."/>
            <person name="Lee S.L."/>
            <person name="Legall F.H."/>
            <person name="Lemon S.J."/>
            <person name="Lewis L.R."/>
            <person name="Li B."/>
            <person name="Liu Y."/>
            <person name="Liu Y.-S."/>
            <person name="Lopez J."/>
            <person name="Lozado R.J."/>
            <person name="Lu J."/>
            <person name="Madu R.C."/>
            <person name="Maheshwari M."/>
            <person name="Maheshwari R."/>
            <person name="Malloy K."/>
            <person name="Martinez E."/>
            <person name="Mathew T."/>
            <person name="Mercado I.C."/>
            <person name="Mercado C."/>
            <person name="Meyer B."/>
            <person name="Montgomery K."/>
            <person name="Morgan M.B."/>
            <person name="Munidasa M."/>
            <person name="Nazareth L.V."/>
            <person name="Nelson J."/>
            <person name="Ng B.M."/>
            <person name="Nguyen N.B."/>
            <person name="Nguyen P.Q."/>
            <person name="Nguyen T."/>
            <person name="Obregon M."/>
            <person name="Okwuonu G.O."/>
            <person name="Onwere C.G."/>
            <person name="Orozco G."/>
            <person name="Parra A."/>
            <person name="Patel S."/>
            <person name="Patil S."/>
            <person name="Perez A."/>
            <person name="Perez Y."/>
            <person name="Pham C."/>
            <person name="Primus E.L."/>
            <person name="Pu L.-L."/>
            <person name="Puazo M."/>
            <person name="Qin X."/>
            <person name="Quiroz J.B."/>
            <person name="Reese J."/>
            <person name="Richards S."/>
            <person name="Rives C.M."/>
            <person name="Robberts R."/>
            <person name="Ruiz S.J."/>
            <person name="Ruiz M.J."/>
            <person name="Santibanez J."/>
            <person name="Schneider B.W."/>
            <person name="Sisson I."/>
            <person name="Smith M."/>
            <person name="Sodergren E."/>
            <person name="Song X.-Z."/>
            <person name="Song B.B."/>
            <person name="Summersgill H."/>
            <person name="Thelus R."/>
            <person name="Thornton R.D."/>
            <person name="Trejos Z.Y."/>
            <person name="Usmani K."/>
            <person name="Vattathil S."/>
            <person name="Villasana D."/>
            <person name="Walker D.L."/>
            <person name="Wang S."/>
            <person name="Wang K."/>
            <person name="White C.S."/>
            <person name="Williams A.C."/>
            <person name="Williamson J."/>
            <person name="Wilson K."/>
            <person name="Woghiren I.O."/>
            <person name="Woodworth J.R."/>
            <person name="Worley K.C."/>
            <person name="Wright R.A."/>
            <person name="Wu W."/>
            <person name="Young L."/>
            <person name="Zhang L."/>
            <person name="Zhang J."/>
            <person name="Zhu Y."/>
            <person name="Muzny D.M."/>
            <person name="Weinstock G."/>
            <person name="Gibbs R.A."/>
        </authorList>
    </citation>
    <scope>NUCLEOTIDE SEQUENCE [LARGE SCALE GENOMIC DNA]</scope>
    <source>
        <strain evidence="5">LSR1</strain>
    </source>
</reference>
<dbReference type="PROSITE" id="PS50157">
    <property type="entry name" value="ZINC_FINGER_C2H2_2"/>
    <property type="match status" value="1"/>
</dbReference>
<dbReference type="EnsemblMetazoa" id="XM_001952150.3">
    <property type="protein sequence ID" value="XP_001952185.1"/>
    <property type="gene ID" value="LOC100165823"/>
</dbReference>
<dbReference type="SUPFAM" id="SSF57667">
    <property type="entry name" value="beta-beta-alpha zinc fingers"/>
    <property type="match status" value="1"/>
</dbReference>
<dbReference type="GeneID" id="100165823"/>
<dbReference type="InterPro" id="IPR036236">
    <property type="entry name" value="Znf_C2H2_sf"/>
</dbReference>
<keyword evidence="1" id="KW-0863">Zinc-finger</keyword>
<dbReference type="RefSeq" id="XP_001952185.1">
    <property type="nucleotide sequence ID" value="XM_001952150.3"/>
</dbReference>
<evidence type="ECO:0000256" key="2">
    <source>
        <dbReference type="SAM" id="MobiDB-lite"/>
    </source>
</evidence>
<dbReference type="Gene3D" id="3.30.160.60">
    <property type="entry name" value="Classic Zinc Finger"/>
    <property type="match status" value="1"/>
</dbReference>
<evidence type="ECO:0000256" key="1">
    <source>
        <dbReference type="PROSITE-ProRule" id="PRU00042"/>
    </source>
</evidence>
<organism evidence="4 5">
    <name type="scientific">Acyrthosiphon pisum</name>
    <name type="common">Pea aphid</name>
    <dbReference type="NCBI Taxonomy" id="7029"/>
    <lineage>
        <taxon>Eukaryota</taxon>
        <taxon>Metazoa</taxon>
        <taxon>Ecdysozoa</taxon>
        <taxon>Arthropoda</taxon>
        <taxon>Hexapoda</taxon>
        <taxon>Insecta</taxon>
        <taxon>Pterygota</taxon>
        <taxon>Neoptera</taxon>
        <taxon>Paraneoptera</taxon>
        <taxon>Hemiptera</taxon>
        <taxon>Sternorrhyncha</taxon>
        <taxon>Aphidomorpha</taxon>
        <taxon>Aphidoidea</taxon>
        <taxon>Aphididae</taxon>
        <taxon>Macrosiphini</taxon>
        <taxon>Acyrthosiphon</taxon>
    </lineage>
</organism>
<keyword evidence="5" id="KW-1185">Reference proteome</keyword>
<proteinExistence type="predicted"/>
<feature type="region of interest" description="Disordered" evidence="2">
    <location>
        <begin position="108"/>
        <end position="150"/>
    </location>
</feature>
<dbReference type="AlphaFoldDB" id="A0A8R2AC61"/>
<dbReference type="InterPro" id="IPR013087">
    <property type="entry name" value="Znf_C2H2_type"/>
</dbReference>
<dbReference type="GO" id="GO:0008270">
    <property type="term" value="F:zinc ion binding"/>
    <property type="evidence" value="ECO:0007669"/>
    <property type="project" value="UniProtKB-KW"/>
</dbReference>
<dbReference type="SMART" id="SM00355">
    <property type="entry name" value="ZnF_C2H2"/>
    <property type="match status" value="1"/>
</dbReference>
<dbReference type="OrthoDB" id="6629309at2759"/>